<keyword evidence="2" id="KW-1133">Transmembrane helix</keyword>
<dbReference type="AlphaFoldDB" id="A0A8J7AKG8"/>
<protein>
    <submittedName>
        <fullName evidence="3">Uncharacterized protein</fullName>
    </submittedName>
</protein>
<sequence>MSARYCQSEGLFHGLVSGLIAATICIWAVPTSAQELSQSATDLQGPPAHLPTAPAAPLDPLTESVPTTRVTVPPLEVQEASPAPEPAETADAPPPPPTASPAPEPATAGSEPLDPSTNPLITPPAPSLTSRWPDPIPFGQPLPR</sequence>
<proteinExistence type="predicted"/>
<feature type="compositionally biased region" description="Pro residues" evidence="1">
    <location>
        <begin position="92"/>
        <end position="104"/>
    </location>
</feature>
<comment type="caution">
    <text evidence="3">The sequence shown here is derived from an EMBL/GenBank/DDBJ whole genome shotgun (WGS) entry which is preliminary data.</text>
</comment>
<organism evidence="3 4">
    <name type="scientific">Vasconcelosia minhoensis LEGE 07310</name>
    <dbReference type="NCBI Taxonomy" id="915328"/>
    <lineage>
        <taxon>Bacteria</taxon>
        <taxon>Bacillati</taxon>
        <taxon>Cyanobacteriota</taxon>
        <taxon>Cyanophyceae</taxon>
        <taxon>Nodosilineales</taxon>
        <taxon>Cymatolegaceae</taxon>
        <taxon>Vasconcelosia</taxon>
        <taxon>Vasconcelosia minhoensis</taxon>
    </lineage>
</organism>
<evidence type="ECO:0000313" key="4">
    <source>
        <dbReference type="Proteomes" id="UP000636505"/>
    </source>
</evidence>
<keyword evidence="2" id="KW-0812">Transmembrane</keyword>
<evidence type="ECO:0000313" key="3">
    <source>
        <dbReference type="EMBL" id="MBE9076830.1"/>
    </source>
</evidence>
<evidence type="ECO:0000256" key="2">
    <source>
        <dbReference type="SAM" id="Phobius"/>
    </source>
</evidence>
<name>A0A8J7AKG8_9CYAN</name>
<feature type="transmembrane region" description="Helical" evidence="2">
    <location>
        <begin position="12"/>
        <end position="29"/>
    </location>
</feature>
<keyword evidence="4" id="KW-1185">Reference proteome</keyword>
<dbReference type="Proteomes" id="UP000636505">
    <property type="component" value="Unassembled WGS sequence"/>
</dbReference>
<feature type="compositionally biased region" description="Pro residues" evidence="1">
    <location>
        <begin position="134"/>
        <end position="144"/>
    </location>
</feature>
<evidence type="ECO:0000256" key="1">
    <source>
        <dbReference type="SAM" id="MobiDB-lite"/>
    </source>
</evidence>
<reference evidence="3" key="1">
    <citation type="submission" date="2020-10" db="EMBL/GenBank/DDBJ databases">
        <authorList>
            <person name="Castelo-Branco R."/>
            <person name="Eusebio N."/>
            <person name="Adriana R."/>
            <person name="Vieira A."/>
            <person name="Brugerolle De Fraissinette N."/>
            <person name="Rezende De Castro R."/>
            <person name="Schneider M.P."/>
            <person name="Vasconcelos V."/>
            <person name="Leao P.N."/>
        </authorList>
    </citation>
    <scope>NUCLEOTIDE SEQUENCE</scope>
    <source>
        <strain evidence="3">LEGE 07310</strain>
    </source>
</reference>
<gene>
    <name evidence="3" type="ORF">IQ241_05895</name>
</gene>
<feature type="compositionally biased region" description="Low complexity" evidence="1">
    <location>
        <begin position="79"/>
        <end position="91"/>
    </location>
</feature>
<keyword evidence="2" id="KW-0472">Membrane</keyword>
<accession>A0A8J7AKG8</accession>
<feature type="compositionally biased region" description="Low complexity" evidence="1">
    <location>
        <begin position="46"/>
        <end position="61"/>
    </location>
</feature>
<feature type="region of interest" description="Disordered" evidence="1">
    <location>
        <begin position="35"/>
        <end position="144"/>
    </location>
</feature>
<dbReference type="RefSeq" id="WP_193905488.1">
    <property type="nucleotide sequence ID" value="NZ_JADEXG010000009.1"/>
</dbReference>
<dbReference type="EMBL" id="JADEXG010000009">
    <property type="protein sequence ID" value="MBE9076830.1"/>
    <property type="molecule type" value="Genomic_DNA"/>
</dbReference>